<evidence type="ECO:0000313" key="1">
    <source>
        <dbReference type="EMBL" id="KKK94883.1"/>
    </source>
</evidence>
<accession>A0A0F8ZM26</accession>
<comment type="caution">
    <text evidence="1">The sequence shown here is derived from an EMBL/GenBank/DDBJ whole genome shotgun (WGS) entry which is preliminary data.</text>
</comment>
<name>A0A0F8ZM26_9ZZZZ</name>
<feature type="non-terminal residue" evidence="1">
    <location>
        <position position="37"/>
    </location>
</feature>
<protein>
    <submittedName>
        <fullName evidence="1">Uncharacterized protein</fullName>
    </submittedName>
</protein>
<gene>
    <name evidence="1" type="ORF">LCGC14_2678330</name>
</gene>
<organism evidence="1">
    <name type="scientific">marine sediment metagenome</name>
    <dbReference type="NCBI Taxonomy" id="412755"/>
    <lineage>
        <taxon>unclassified sequences</taxon>
        <taxon>metagenomes</taxon>
        <taxon>ecological metagenomes</taxon>
    </lineage>
</organism>
<dbReference type="AlphaFoldDB" id="A0A0F8ZM26"/>
<reference evidence="1" key="1">
    <citation type="journal article" date="2015" name="Nature">
        <title>Complex archaea that bridge the gap between prokaryotes and eukaryotes.</title>
        <authorList>
            <person name="Spang A."/>
            <person name="Saw J.H."/>
            <person name="Jorgensen S.L."/>
            <person name="Zaremba-Niedzwiedzka K."/>
            <person name="Martijn J."/>
            <person name="Lind A.E."/>
            <person name="van Eijk R."/>
            <person name="Schleper C."/>
            <person name="Guy L."/>
            <person name="Ettema T.J."/>
        </authorList>
    </citation>
    <scope>NUCLEOTIDE SEQUENCE</scope>
</reference>
<dbReference type="EMBL" id="LAZR01047153">
    <property type="protein sequence ID" value="KKK94883.1"/>
    <property type="molecule type" value="Genomic_DNA"/>
</dbReference>
<sequence>MKKVLTSEGLVVYQESPPVTLRFNHEETQKLLDKKIE</sequence>
<proteinExistence type="predicted"/>